<gene>
    <name evidence="6" type="ORF">COT92_00270</name>
</gene>
<evidence type="ECO:0000256" key="2">
    <source>
        <dbReference type="ARBA" id="ARBA00022741"/>
    </source>
</evidence>
<dbReference type="InterPro" id="IPR003593">
    <property type="entry name" value="AAA+_ATPase"/>
</dbReference>
<keyword evidence="3" id="KW-0067">ATP-binding</keyword>
<dbReference type="InterPro" id="IPR050611">
    <property type="entry name" value="ABCF"/>
</dbReference>
<feature type="non-terminal residue" evidence="6">
    <location>
        <position position="472"/>
    </location>
</feature>
<keyword evidence="2" id="KW-0547">Nucleotide-binding</keyword>
<dbReference type="InterPro" id="IPR003439">
    <property type="entry name" value="ABC_transporter-like_ATP-bd"/>
</dbReference>
<accession>A0A2H0VBW1</accession>
<dbReference type="PANTHER" id="PTHR19211">
    <property type="entry name" value="ATP-BINDING TRANSPORT PROTEIN-RELATED"/>
    <property type="match status" value="1"/>
</dbReference>
<dbReference type="GO" id="GO:0016887">
    <property type="term" value="F:ATP hydrolysis activity"/>
    <property type="evidence" value="ECO:0007669"/>
    <property type="project" value="InterPro"/>
</dbReference>
<dbReference type="InterPro" id="IPR027417">
    <property type="entry name" value="P-loop_NTPase"/>
</dbReference>
<dbReference type="Proteomes" id="UP000230922">
    <property type="component" value="Unassembled WGS sequence"/>
</dbReference>
<name>A0A2H0VBW1_9BACT</name>
<dbReference type="EMBL" id="PFAK01000004">
    <property type="protein sequence ID" value="PIR96566.1"/>
    <property type="molecule type" value="Genomic_DNA"/>
</dbReference>
<reference evidence="7" key="1">
    <citation type="submission" date="2017-09" db="EMBL/GenBank/DDBJ databases">
        <title>Depth-based differentiation of microbial function through sediment-hosted aquifers and enrichment of novel symbionts in the deep terrestrial subsurface.</title>
        <authorList>
            <person name="Probst A.J."/>
            <person name="Ladd B."/>
            <person name="Jarett J.K."/>
            <person name="Geller-Mcgrath D.E."/>
            <person name="Sieber C.M.K."/>
            <person name="Emerson J.B."/>
            <person name="Anantharaman K."/>
            <person name="Thomas B.C."/>
            <person name="Malmstrom R."/>
            <person name="Stieglmeier M."/>
            <person name="Klingl A."/>
            <person name="Woyke T."/>
            <person name="Ryan C.M."/>
            <person name="Banfield J.F."/>
        </authorList>
    </citation>
    <scope>NUCLEOTIDE SEQUENCE [LARGE SCALE GENOMIC DNA]</scope>
</reference>
<dbReference type="PROSITE" id="PS50893">
    <property type="entry name" value="ABC_TRANSPORTER_2"/>
    <property type="match status" value="1"/>
</dbReference>
<evidence type="ECO:0000313" key="6">
    <source>
        <dbReference type="EMBL" id="PIR96566.1"/>
    </source>
</evidence>
<evidence type="ECO:0000313" key="7">
    <source>
        <dbReference type="Proteomes" id="UP000230922"/>
    </source>
</evidence>
<dbReference type="CDD" id="cd03221">
    <property type="entry name" value="ABCF_EF-3"/>
    <property type="match status" value="1"/>
</dbReference>
<organism evidence="6 7">
    <name type="scientific">Candidatus Doudnabacteria bacterium CG10_big_fil_rev_8_21_14_0_10_42_18</name>
    <dbReference type="NCBI Taxonomy" id="1974552"/>
    <lineage>
        <taxon>Bacteria</taxon>
        <taxon>Candidatus Doudnaibacteriota</taxon>
    </lineage>
</organism>
<feature type="coiled-coil region" evidence="4">
    <location>
        <begin position="216"/>
        <end position="278"/>
    </location>
</feature>
<feature type="domain" description="ABC transporter" evidence="5">
    <location>
        <begin position="8"/>
        <end position="225"/>
    </location>
</feature>
<dbReference type="GO" id="GO:0005524">
    <property type="term" value="F:ATP binding"/>
    <property type="evidence" value="ECO:0007669"/>
    <property type="project" value="UniProtKB-KW"/>
</dbReference>
<proteinExistence type="predicted"/>
<dbReference type="SMART" id="SM00382">
    <property type="entry name" value="AAA"/>
    <property type="match status" value="2"/>
</dbReference>
<evidence type="ECO:0000259" key="5">
    <source>
        <dbReference type="PROSITE" id="PS50893"/>
    </source>
</evidence>
<sequence>MSTENTILRFSEVSFEYSHGKPLLEETCFSVRSGSRITLMGQNGAGKSTLFKLITGEVKPQEGQVSLAPQSASIAIARQVMPKGLAELSVRDYFASAFAEKKYNLDKLIKDIFEVVNVSLPLDKQVKKFSGGQQARLLLAHALIQNPDILLLDEPTNNLDQAGIEHLTGFLMMYEKTVLVISHDADFLNAFSDGVLYLDMFTKKVEQYSGNYYDVVEEIKNRIERENAQNARMQAQIKEKLSQAEVFAHKGGKLRGVAKRMRESAEKAEENIVSVRKDDKTIREFNIPTQDYGDFFDGKVIEFSSVSAVLPHGIVSKKVEMVFRKNTHILIAGPNGIGKSTMLEKITSGKEDYSTIAKNIKIGYYKQDFTNFNFEQKAFGALKEVMEKFDEHILRSSAAGFLLDGKLLDQPVASLSEGQKGLLAFSRLMLMKPGLLILDEPTNHINFRHLPIIAKALDAYEGTSLMVSHLPD</sequence>
<dbReference type="Pfam" id="PF00005">
    <property type="entry name" value="ABC_tran"/>
    <property type="match status" value="2"/>
</dbReference>
<keyword evidence="1" id="KW-0677">Repeat</keyword>
<comment type="caution">
    <text evidence="6">The sequence shown here is derived from an EMBL/GenBank/DDBJ whole genome shotgun (WGS) entry which is preliminary data.</text>
</comment>
<dbReference type="PANTHER" id="PTHR19211:SF14">
    <property type="entry name" value="ATP-BINDING CASSETTE SUB-FAMILY F MEMBER 1"/>
    <property type="match status" value="1"/>
</dbReference>
<evidence type="ECO:0000256" key="1">
    <source>
        <dbReference type="ARBA" id="ARBA00022737"/>
    </source>
</evidence>
<keyword evidence="4" id="KW-0175">Coiled coil</keyword>
<dbReference type="AlphaFoldDB" id="A0A2H0VBW1"/>
<protein>
    <recommendedName>
        <fullName evidence="5">ABC transporter domain-containing protein</fullName>
    </recommendedName>
</protein>
<evidence type="ECO:0000256" key="4">
    <source>
        <dbReference type="SAM" id="Coils"/>
    </source>
</evidence>
<dbReference type="SUPFAM" id="SSF52540">
    <property type="entry name" value="P-loop containing nucleoside triphosphate hydrolases"/>
    <property type="match status" value="2"/>
</dbReference>
<dbReference type="Gene3D" id="3.40.50.300">
    <property type="entry name" value="P-loop containing nucleotide triphosphate hydrolases"/>
    <property type="match status" value="2"/>
</dbReference>
<evidence type="ECO:0000256" key="3">
    <source>
        <dbReference type="ARBA" id="ARBA00022840"/>
    </source>
</evidence>